<protein>
    <submittedName>
        <fullName evidence="1">Uncharacterized protein</fullName>
    </submittedName>
</protein>
<gene>
    <name evidence="1" type="ORF">NDU88_004146</name>
</gene>
<dbReference type="EMBL" id="JANPWB010000007">
    <property type="protein sequence ID" value="KAJ1172299.1"/>
    <property type="molecule type" value="Genomic_DNA"/>
</dbReference>
<keyword evidence="2" id="KW-1185">Reference proteome</keyword>
<sequence>MIPSGASAWLTSAFCPGREPGHELSRLEAKLHRARSDGRLIRLTALFFEAKQCLRRCFFRRQRLPLCRYLGWHERNFTAYICEFQHGRNHVREAHGTVFDAAHPT</sequence>
<evidence type="ECO:0000313" key="2">
    <source>
        <dbReference type="Proteomes" id="UP001066276"/>
    </source>
</evidence>
<proteinExistence type="predicted"/>
<name>A0AAV7T8H8_PLEWA</name>
<organism evidence="1 2">
    <name type="scientific">Pleurodeles waltl</name>
    <name type="common">Iberian ribbed newt</name>
    <dbReference type="NCBI Taxonomy" id="8319"/>
    <lineage>
        <taxon>Eukaryota</taxon>
        <taxon>Metazoa</taxon>
        <taxon>Chordata</taxon>
        <taxon>Craniata</taxon>
        <taxon>Vertebrata</taxon>
        <taxon>Euteleostomi</taxon>
        <taxon>Amphibia</taxon>
        <taxon>Batrachia</taxon>
        <taxon>Caudata</taxon>
        <taxon>Salamandroidea</taxon>
        <taxon>Salamandridae</taxon>
        <taxon>Pleurodelinae</taxon>
        <taxon>Pleurodeles</taxon>
    </lineage>
</organism>
<dbReference type="Proteomes" id="UP001066276">
    <property type="component" value="Chromosome 4_1"/>
</dbReference>
<dbReference type="AlphaFoldDB" id="A0AAV7T8H8"/>
<accession>A0AAV7T8H8</accession>
<reference evidence="1" key="1">
    <citation type="journal article" date="2022" name="bioRxiv">
        <title>Sequencing and chromosome-scale assembly of the giantPleurodeles waltlgenome.</title>
        <authorList>
            <person name="Brown T."/>
            <person name="Elewa A."/>
            <person name="Iarovenko S."/>
            <person name="Subramanian E."/>
            <person name="Araus A.J."/>
            <person name="Petzold A."/>
            <person name="Susuki M."/>
            <person name="Suzuki K.-i.T."/>
            <person name="Hayashi T."/>
            <person name="Toyoda A."/>
            <person name="Oliveira C."/>
            <person name="Osipova E."/>
            <person name="Leigh N.D."/>
            <person name="Simon A."/>
            <person name="Yun M.H."/>
        </authorList>
    </citation>
    <scope>NUCLEOTIDE SEQUENCE</scope>
    <source>
        <strain evidence="1">20211129_DDA</strain>
        <tissue evidence="1">Liver</tissue>
    </source>
</reference>
<evidence type="ECO:0000313" key="1">
    <source>
        <dbReference type="EMBL" id="KAJ1172299.1"/>
    </source>
</evidence>
<comment type="caution">
    <text evidence="1">The sequence shown here is derived from an EMBL/GenBank/DDBJ whole genome shotgun (WGS) entry which is preliminary data.</text>
</comment>